<sequence length="645" mass="72015">MKTPKEETLTNVIEYKMPEWLEKDFILPLKSGMAHFFIFHGDTDGLVLNPKCEIEPDTAYIPFREFLRQVFDTRQIVIFYDVASGMRFLTSAMEKEFKKLAGLETDAATGADPIAAAKADLAAKRGLPQDPNSCLPLIEKVMYKSENMAVVIKSAHFIAPNPGANAMLPANERVTIQTLRNWSQSERLRSKNNLIILLTDEITKVSSELRNNGSAANQVFIPKPDKDERIDFISNTTYRSRQKQVLEGEIAQLDKQSKKADTSVDKKIAAEVNEKRVEVESLGPVITLPSDFEVSVFAHAAQGMSFRQISEIFLQALKTGQTLDLNFVKNRKRNILNSEYGELMEVVDAQRGFEDIGGLTYIKKYLQSVLDAIKNGEYRLVPMGIYFMGPPGTGKTALVEALAKEAAFNFIKTKNIRSMWVGESEARMQKFIYALRSLAPVVVMNDEADLADAQRDAPKGDSGVAERLMKMWMEFLSDPRIRGKVVVISCTNRPDRIDPALKRSGRGDQRILIPMPSMDELPDIFRVMFKRYNIPTDIKNFATFAKKTDGLSGADVEAIILAAFRFASGKIVDSNALNSAIDDFIPSASQSAIDFMTMVGLLECSSRLLLPPNVGQIVQGIAKRNLIEDLDGYLAQVRARKIVNI</sequence>
<feature type="domain" description="AAA+ ATPase" evidence="4">
    <location>
        <begin position="381"/>
        <end position="517"/>
    </location>
</feature>
<dbReference type="Pfam" id="PF00004">
    <property type="entry name" value="AAA"/>
    <property type="match status" value="1"/>
</dbReference>
<dbReference type="GO" id="GO:0005524">
    <property type="term" value="F:ATP binding"/>
    <property type="evidence" value="ECO:0007669"/>
    <property type="project" value="UniProtKB-KW"/>
</dbReference>
<dbReference type="GO" id="GO:0016887">
    <property type="term" value="F:ATP hydrolysis activity"/>
    <property type="evidence" value="ECO:0007669"/>
    <property type="project" value="InterPro"/>
</dbReference>
<dbReference type="Proteomes" id="UP000034072">
    <property type="component" value="Unassembled WGS sequence"/>
</dbReference>
<accession>A0A0G0QHV7</accession>
<evidence type="ECO:0000259" key="4">
    <source>
        <dbReference type="SMART" id="SM00382"/>
    </source>
</evidence>
<dbReference type="SUPFAM" id="SSF52540">
    <property type="entry name" value="P-loop containing nucleoside triphosphate hydrolases"/>
    <property type="match status" value="1"/>
</dbReference>
<dbReference type="PROSITE" id="PS00674">
    <property type="entry name" value="AAA"/>
    <property type="match status" value="1"/>
</dbReference>
<dbReference type="InterPro" id="IPR050168">
    <property type="entry name" value="AAA_ATPase_domain"/>
</dbReference>
<proteinExistence type="inferred from homology"/>
<evidence type="ECO:0000256" key="3">
    <source>
        <dbReference type="RuleBase" id="RU003651"/>
    </source>
</evidence>
<protein>
    <submittedName>
        <fullName evidence="5">ATPases of the AAA+ class</fullName>
    </submittedName>
</protein>
<dbReference type="Gene3D" id="1.10.8.60">
    <property type="match status" value="1"/>
</dbReference>
<evidence type="ECO:0000256" key="2">
    <source>
        <dbReference type="ARBA" id="ARBA00022840"/>
    </source>
</evidence>
<dbReference type="AlphaFoldDB" id="A0A0G0QHV7"/>
<evidence type="ECO:0000256" key="1">
    <source>
        <dbReference type="ARBA" id="ARBA00022741"/>
    </source>
</evidence>
<comment type="similarity">
    <text evidence="3">Belongs to the AAA ATPase family.</text>
</comment>
<evidence type="ECO:0000313" key="6">
    <source>
        <dbReference type="Proteomes" id="UP000034072"/>
    </source>
</evidence>
<dbReference type="PANTHER" id="PTHR23077">
    <property type="entry name" value="AAA-FAMILY ATPASE"/>
    <property type="match status" value="1"/>
</dbReference>
<dbReference type="PATRIC" id="fig|1619033.3.peg.798"/>
<keyword evidence="2 3" id="KW-0067">ATP-binding</keyword>
<gene>
    <name evidence="5" type="ORF">UT75_C0012G0003</name>
</gene>
<dbReference type="PANTHER" id="PTHR23077:SF171">
    <property type="entry name" value="NUCLEAR VALOSIN-CONTAINING PROTEIN-LIKE"/>
    <property type="match status" value="1"/>
</dbReference>
<dbReference type="CDD" id="cd19481">
    <property type="entry name" value="RecA-like_protease"/>
    <property type="match status" value="1"/>
</dbReference>
<dbReference type="EMBL" id="LBXZ01000012">
    <property type="protein sequence ID" value="KKR39959.1"/>
    <property type="molecule type" value="Genomic_DNA"/>
</dbReference>
<dbReference type="SMART" id="SM00382">
    <property type="entry name" value="AAA"/>
    <property type="match status" value="1"/>
</dbReference>
<evidence type="ECO:0000313" key="5">
    <source>
        <dbReference type="EMBL" id="KKR39959.1"/>
    </source>
</evidence>
<comment type="caution">
    <text evidence="5">The sequence shown here is derived from an EMBL/GenBank/DDBJ whole genome shotgun (WGS) entry which is preliminary data.</text>
</comment>
<reference evidence="5 6" key="1">
    <citation type="journal article" date="2015" name="Nature">
        <title>rRNA introns, odd ribosomes, and small enigmatic genomes across a large radiation of phyla.</title>
        <authorList>
            <person name="Brown C.T."/>
            <person name="Hug L.A."/>
            <person name="Thomas B.C."/>
            <person name="Sharon I."/>
            <person name="Castelle C.J."/>
            <person name="Singh A."/>
            <person name="Wilkins M.J."/>
            <person name="Williams K.H."/>
            <person name="Banfield J.F."/>
        </authorList>
    </citation>
    <scope>NUCLEOTIDE SEQUENCE [LARGE SCALE GENOMIC DNA]</scope>
</reference>
<dbReference type="InterPro" id="IPR003960">
    <property type="entry name" value="ATPase_AAA_CS"/>
</dbReference>
<keyword evidence="1 3" id="KW-0547">Nucleotide-binding</keyword>
<dbReference type="InterPro" id="IPR027417">
    <property type="entry name" value="P-loop_NTPase"/>
</dbReference>
<dbReference type="InterPro" id="IPR003959">
    <property type="entry name" value="ATPase_AAA_core"/>
</dbReference>
<name>A0A0G0QHV7_9BACT</name>
<organism evidence="5 6">
    <name type="scientific">Candidatus Yanofskybacteria bacterium GW2011_GWE2_40_11</name>
    <dbReference type="NCBI Taxonomy" id="1619033"/>
    <lineage>
        <taxon>Bacteria</taxon>
        <taxon>Candidatus Yanofskyibacteriota</taxon>
    </lineage>
</organism>
<dbReference type="InterPro" id="IPR003593">
    <property type="entry name" value="AAA+_ATPase"/>
</dbReference>
<dbReference type="Gene3D" id="3.40.50.300">
    <property type="entry name" value="P-loop containing nucleotide triphosphate hydrolases"/>
    <property type="match status" value="1"/>
</dbReference>